<comment type="caution">
    <text evidence="1">The sequence shown here is derived from an EMBL/GenBank/DDBJ whole genome shotgun (WGS) entry which is preliminary data.</text>
</comment>
<keyword evidence="2" id="KW-1185">Reference proteome</keyword>
<protein>
    <recommendedName>
        <fullName evidence="3">Ribosomal protein L34</fullName>
    </recommendedName>
</protein>
<evidence type="ECO:0000313" key="2">
    <source>
        <dbReference type="Proteomes" id="UP001430953"/>
    </source>
</evidence>
<organism evidence="1 2">
    <name type="scientific">Cardiocondyla obscurior</name>
    <dbReference type="NCBI Taxonomy" id="286306"/>
    <lineage>
        <taxon>Eukaryota</taxon>
        <taxon>Metazoa</taxon>
        <taxon>Ecdysozoa</taxon>
        <taxon>Arthropoda</taxon>
        <taxon>Hexapoda</taxon>
        <taxon>Insecta</taxon>
        <taxon>Pterygota</taxon>
        <taxon>Neoptera</taxon>
        <taxon>Endopterygota</taxon>
        <taxon>Hymenoptera</taxon>
        <taxon>Apocrita</taxon>
        <taxon>Aculeata</taxon>
        <taxon>Formicoidea</taxon>
        <taxon>Formicidae</taxon>
        <taxon>Myrmicinae</taxon>
        <taxon>Cardiocondyla</taxon>
    </lineage>
</organism>
<dbReference type="Proteomes" id="UP001430953">
    <property type="component" value="Unassembled WGS sequence"/>
</dbReference>
<evidence type="ECO:0000313" key="1">
    <source>
        <dbReference type="EMBL" id="KAL0133071.1"/>
    </source>
</evidence>
<reference evidence="1 2" key="1">
    <citation type="submission" date="2023-03" db="EMBL/GenBank/DDBJ databases">
        <title>High recombination rates correlate with genetic variation in Cardiocondyla obscurior ants.</title>
        <authorList>
            <person name="Errbii M."/>
        </authorList>
    </citation>
    <scope>NUCLEOTIDE SEQUENCE [LARGE SCALE GENOMIC DNA]</scope>
    <source>
        <strain evidence="1">Alpha-2009</strain>
        <tissue evidence="1">Whole body</tissue>
    </source>
</reference>
<dbReference type="EMBL" id="JADYXP020000001">
    <property type="protein sequence ID" value="KAL0133071.1"/>
    <property type="molecule type" value="Genomic_DNA"/>
</dbReference>
<gene>
    <name evidence="1" type="ORF">PUN28_000674</name>
</gene>
<name>A0AAW2H0X7_9HYME</name>
<dbReference type="AlphaFoldDB" id="A0AAW2H0X7"/>
<evidence type="ECO:0008006" key="3">
    <source>
        <dbReference type="Google" id="ProtNLM"/>
    </source>
</evidence>
<proteinExistence type="predicted"/>
<sequence length="74" mass="8582">MHESRIDRPTSTADSHRRYARRCICDSHRNRNDYKRFRPRRGQTSVLSRKKVSAATVGGRAVRLTGIFVPGLWL</sequence>
<accession>A0AAW2H0X7</accession>